<name>A0A8D2MCW9_ZONAL</name>
<dbReference type="PROSITE" id="PS50042">
    <property type="entry name" value="CNMP_BINDING_3"/>
    <property type="match status" value="1"/>
</dbReference>
<evidence type="ECO:0000313" key="2">
    <source>
        <dbReference type="Ensembl" id="ENSZALP00000004960.1"/>
    </source>
</evidence>
<reference evidence="2" key="2">
    <citation type="submission" date="2025-09" db="UniProtKB">
        <authorList>
            <consortium name="Ensembl"/>
        </authorList>
    </citation>
    <scope>IDENTIFICATION</scope>
</reference>
<evidence type="ECO:0000313" key="3">
    <source>
        <dbReference type="Proteomes" id="UP000694413"/>
    </source>
</evidence>
<accession>A0A8D2MCW9</accession>
<proteinExistence type="predicted"/>
<dbReference type="SUPFAM" id="SSF51206">
    <property type="entry name" value="cAMP-binding domain-like"/>
    <property type="match status" value="1"/>
</dbReference>
<protein>
    <recommendedName>
        <fullName evidence="1">Cyclic nucleotide-binding domain-containing protein</fullName>
    </recommendedName>
</protein>
<reference evidence="2" key="1">
    <citation type="submission" date="2025-08" db="UniProtKB">
        <authorList>
            <consortium name="Ensembl"/>
        </authorList>
    </citation>
    <scope>IDENTIFICATION</scope>
</reference>
<evidence type="ECO:0000259" key="1">
    <source>
        <dbReference type="PROSITE" id="PS50042"/>
    </source>
</evidence>
<feature type="domain" description="Cyclic nucleotide-binding" evidence="1">
    <location>
        <begin position="68"/>
        <end position="109"/>
    </location>
</feature>
<dbReference type="Ensembl" id="ENSZALT00000007444.1">
    <property type="protein sequence ID" value="ENSZALP00000004960.1"/>
    <property type="gene ID" value="ENSZALG00000004644.1"/>
</dbReference>
<dbReference type="Proteomes" id="UP000694413">
    <property type="component" value="Unassembled WGS sequence"/>
</dbReference>
<dbReference type="Gene3D" id="2.60.120.10">
    <property type="entry name" value="Jelly Rolls"/>
    <property type="match status" value="1"/>
</dbReference>
<organism evidence="2 3">
    <name type="scientific">Zonotrichia albicollis</name>
    <name type="common">White-throated sparrow</name>
    <name type="synonym">Fringilla albicollis</name>
    <dbReference type="NCBI Taxonomy" id="44394"/>
    <lineage>
        <taxon>Eukaryota</taxon>
        <taxon>Metazoa</taxon>
        <taxon>Chordata</taxon>
        <taxon>Craniata</taxon>
        <taxon>Vertebrata</taxon>
        <taxon>Euteleostomi</taxon>
        <taxon>Archelosauria</taxon>
        <taxon>Archosauria</taxon>
        <taxon>Dinosauria</taxon>
        <taxon>Saurischia</taxon>
        <taxon>Theropoda</taxon>
        <taxon>Coelurosauria</taxon>
        <taxon>Aves</taxon>
        <taxon>Neognathae</taxon>
        <taxon>Neoaves</taxon>
        <taxon>Telluraves</taxon>
        <taxon>Australaves</taxon>
        <taxon>Passeriformes</taxon>
        <taxon>Passerellidae</taxon>
        <taxon>Zonotrichia</taxon>
    </lineage>
</organism>
<dbReference type="InterPro" id="IPR014710">
    <property type="entry name" value="RmlC-like_jellyroll"/>
</dbReference>
<dbReference type="InterPro" id="IPR000595">
    <property type="entry name" value="cNMP-bd_dom"/>
</dbReference>
<dbReference type="InterPro" id="IPR018490">
    <property type="entry name" value="cNMP-bd_dom_sf"/>
</dbReference>
<dbReference type="AlphaFoldDB" id="A0A8D2MCW9"/>
<sequence length="124" mass="14020">MPCLLQAFQAQTDLTDIPVKIWVFGARSLLRLEEEPCQTLACAKTTQPGSLKAKSKELIKEAILDNDFMKNLELSQIQEIVDCMYPVEYGKDSCIIKEGDVGSLVYVMEGRVGKNLIYSFLFFF</sequence>
<keyword evidence="3" id="KW-1185">Reference proteome</keyword>